<protein>
    <submittedName>
        <fullName evidence="1">Uncharacterized protein</fullName>
    </submittedName>
</protein>
<organism evidence="1 2">
    <name type="scientific">Streblomastix strix</name>
    <dbReference type="NCBI Taxonomy" id="222440"/>
    <lineage>
        <taxon>Eukaryota</taxon>
        <taxon>Metamonada</taxon>
        <taxon>Preaxostyla</taxon>
        <taxon>Oxymonadida</taxon>
        <taxon>Streblomastigidae</taxon>
        <taxon>Streblomastix</taxon>
    </lineage>
</organism>
<evidence type="ECO:0000313" key="2">
    <source>
        <dbReference type="Proteomes" id="UP000324800"/>
    </source>
</evidence>
<dbReference type="EMBL" id="SNRW01000074">
    <property type="protein sequence ID" value="KAA6403669.1"/>
    <property type="molecule type" value="Genomic_DNA"/>
</dbReference>
<gene>
    <name evidence="1" type="ORF">EZS28_000809</name>
</gene>
<reference evidence="1 2" key="1">
    <citation type="submission" date="2019-03" db="EMBL/GenBank/DDBJ databases">
        <title>Single cell metagenomics reveals metabolic interactions within the superorganism composed of flagellate Streblomastix strix and complex community of Bacteroidetes bacteria on its surface.</title>
        <authorList>
            <person name="Treitli S.C."/>
            <person name="Kolisko M."/>
            <person name="Husnik F."/>
            <person name="Keeling P."/>
            <person name="Hampl V."/>
        </authorList>
    </citation>
    <scope>NUCLEOTIDE SEQUENCE [LARGE SCALE GENOMIC DNA]</scope>
    <source>
        <strain evidence="1">ST1C</strain>
    </source>
</reference>
<accession>A0A5J4XB06</accession>
<sequence>MKEEEEEEFRKVFLLWIRSNLINQEIIGGGGIGIGSLLIEFLDDVNEDETEGEFVLRCICDGDSDRVANSGLVLYGGLIVRLLFY</sequence>
<comment type="caution">
    <text evidence="1">The sequence shown here is derived from an EMBL/GenBank/DDBJ whole genome shotgun (WGS) entry which is preliminary data.</text>
</comment>
<name>A0A5J4XB06_9EUKA</name>
<dbReference type="Proteomes" id="UP000324800">
    <property type="component" value="Unassembled WGS sequence"/>
</dbReference>
<dbReference type="AlphaFoldDB" id="A0A5J4XB06"/>
<evidence type="ECO:0000313" key="1">
    <source>
        <dbReference type="EMBL" id="KAA6403669.1"/>
    </source>
</evidence>
<proteinExistence type="predicted"/>